<dbReference type="PANTHER" id="PTHR10680">
    <property type="entry name" value="PEPTIDYL-GLYCINE ALPHA-AMIDATING MONOOXYGENASE"/>
    <property type="match status" value="1"/>
</dbReference>
<feature type="repeat" description="NHL" evidence="4">
    <location>
        <begin position="225"/>
        <end position="256"/>
    </location>
</feature>
<reference evidence="5" key="1">
    <citation type="submission" date="2021-02" db="EMBL/GenBank/DDBJ databases">
        <authorList>
            <person name="Nowell W R."/>
        </authorList>
    </citation>
    <scope>NUCLEOTIDE SEQUENCE</scope>
</reference>
<proteinExistence type="predicted"/>
<protein>
    <submittedName>
        <fullName evidence="5">Uncharacterized protein</fullName>
    </submittedName>
</protein>
<keyword evidence="2" id="KW-0677">Repeat</keyword>
<dbReference type="InterPro" id="IPR001258">
    <property type="entry name" value="NHL_repeat"/>
</dbReference>
<dbReference type="PANTHER" id="PTHR10680:SF28">
    <property type="entry name" value="SMP-30_GLUCONOLACTONASE_LRE-LIKE REGION DOMAIN-CONTAINING PROTEIN"/>
    <property type="match status" value="1"/>
</dbReference>
<name>A0A818ZQX0_9BILA</name>
<comment type="caution">
    <text evidence="5">The sequence shown here is derived from an EMBL/GenBank/DDBJ whole genome shotgun (WGS) entry which is preliminary data.</text>
</comment>
<dbReference type="Pfam" id="PF01436">
    <property type="entry name" value="NHL"/>
    <property type="match status" value="1"/>
</dbReference>
<organism evidence="5 7">
    <name type="scientific">Rotaria socialis</name>
    <dbReference type="NCBI Taxonomy" id="392032"/>
    <lineage>
        <taxon>Eukaryota</taxon>
        <taxon>Metazoa</taxon>
        <taxon>Spiralia</taxon>
        <taxon>Gnathifera</taxon>
        <taxon>Rotifera</taxon>
        <taxon>Eurotatoria</taxon>
        <taxon>Bdelloidea</taxon>
        <taxon>Philodinida</taxon>
        <taxon>Philodinidae</taxon>
        <taxon>Rotaria</taxon>
    </lineage>
</organism>
<evidence type="ECO:0000256" key="3">
    <source>
        <dbReference type="ARBA" id="ARBA00023180"/>
    </source>
</evidence>
<dbReference type="Proteomes" id="UP000663848">
    <property type="component" value="Unassembled WGS sequence"/>
</dbReference>
<evidence type="ECO:0000313" key="6">
    <source>
        <dbReference type="EMBL" id="CAF4788658.1"/>
    </source>
</evidence>
<dbReference type="EMBL" id="CAJOBR010004612">
    <property type="protein sequence ID" value="CAF4788658.1"/>
    <property type="molecule type" value="Genomic_DNA"/>
</dbReference>
<keyword evidence="3" id="KW-0325">Glycoprotein</keyword>
<dbReference type="Proteomes" id="UP000663872">
    <property type="component" value="Unassembled WGS sequence"/>
</dbReference>
<dbReference type="CDD" id="cd05819">
    <property type="entry name" value="NHL"/>
    <property type="match status" value="1"/>
</dbReference>
<dbReference type="Gene3D" id="2.40.10.500">
    <property type="match status" value="1"/>
</dbReference>
<dbReference type="Gene3D" id="2.120.10.30">
    <property type="entry name" value="TolB, C-terminal domain"/>
    <property type="match status" value="2"/>
</dbReference>
<evidence type="ECO:0000313" key="7">
    <source>
        <dbReference type="Proteomes" id="UP000663872"/>
    </source>
</evidence>
<dbReference type="PROSITE" id="PS51125">
    <property type="entry name" value="NHL"/>
    <property type="match status" value="2"/>
</dbReference>
<dbReference type="EMBL" id="CAJNYT010005703">
    <property type="protein sequence ID" value="CAF3768366.1"/>
    <property type="molecule type" value="Genomic_DNA"/>
</dbReference>
<sequence>MFDIPVDAQWSQKEIIFTGGDDYNDITSKLSLSYGLFINDDDQTMVTTDYDNNRIIQWNMNNTNGQVVAGGNGEGNRLDQLNGPTDVLIDKETDSLIISDSKNRRVVKWSRHDGMLQGEILIDNIPCHGLAMDDYRYLYVSDVRQHEVRRYQLESDMKNGIIVAGGNGHGSDLNQLDFPIYIFVDRQQTIYVSDWNNHRVMKWNKDAKEGIAIAGGQGVGNDLTQLSNPSGLVVDASGTLYVADLGNNRIVCWPKGAEQGTVVAGADVELKWPIGMPFDHHGNYYIVDSANARVLRFSIQ</sequence>
<evidence type="ECO:0000256" key="1">
    <source>
        <dbReference type="ARBA" id="ARBA00022729"/>
    </source>
</evidence>
<dbReference type="SUPFAM" id="SSF63825">
    <property type="entry name" value="YWTD domain"/>
    <property type="match status" value="1"/>
</dbReference>
<evidence type="ECO:0000313" key="5">
    <source>
        <dbReference type="EMBL" id="CAF3768366.1"/>
    </source>
</evidence>
<feature type="repeat" description="NHL" evidence="4">
    <location>
        <begin position="169"/>
        <end position="206"/>
    </location>
</feature>
<gene>
    <name evidence="5" type="ORF">GRG538_LOCUS32355</name>
    <name evidence="6" type="ORF">QYT958_LOCUS23146</name>
</gene>
<dbReference type="GO" id="GO:0005576">
    <property type="term" value="C:extracellular region"/>
    <property type="evidence" value="ECO:0007669"/>
    <property type="project" value="TreeGrafter"/>
</dbReference>
<keyword evidence="1" id="KW-0732">Signal</keyword>
<evidence type="ECO:0000256" key="2">
    <source>
        <dbReference type="ARBA" id="ARBA00022737"/>
    </source>
</evidence>
<evidence type="ECO:0000256" key="4">
    <source>
        <dbReference type="PROSITE-ProRule" id="PRU00504"/>
    </source>
</evidence>
<dbReference type="AlphaFoldDB" id="A0A818ZQX0"/>
<accession>A0A818ZQX0</accession>
<dbReference type="InterPro" id="IPR011042">
    <property type="entry name" value="6-blade_b-propeller_TolB-like"/>
</dbReference>